<dbReference type="GO" id="GO:0032426">
    <property type="term" value="C:stereocilium tip"/>
    <property type="evidence" value="ECO:0007669"/>
    <property type="project" value="TreeGrafter"/>
</dbReference>
<dbReference type="PANTHER" id="PTHR23116">
    <property type="entry name" value="PDZ DOMAIN CONTAINING WHIRLIN AND HARMONIN-RELATED"/>
    <property type="match status" value="1"/>
</dbReference>
<evidence type="ECO:0000256" key="2">
    <source>
        <dbReference type="ARBA" id="ARBA00022737"/>
    </source>
</evidence>
<evidence type="ECO:0000313" key="6">
    <source>
        <dbReference type="Ensembl" id="ENSHHUP00000088860.1"/>
    </source>
</evidence>
<dbReference type="Gene3D" id="2.30.42.10">
    <property type="match status" value="1"/>
</dbReference>
<evidence type="ECO:0000256" key="3">
    <source>
        <dbReference type="ARBA" id="ARBA00023273"/>
    </source>
</evidence>
<feature type="region of interest" description="Disordered" evidence="4">
    <location>
        <begin position="1"/>
        <end position="54"/>
    </location>
</feature>
<comment type="subcellular location">
    <subcellularLocation>
        <location evidence="1">Cell projection</location>
    </subcellularLocation>
</comment>
<dbReference type="PROSITE" id="PS50106">
    <property type="entry name" value="PDZ"/>
    <property type="match status" value="1"/>
</dbReference>
<keyword evidence="2" id="KW-0677">Repeat</keyword>
<name>A0A4W5RS08_9TELE</name>
<reference evidence="6" key="2">
    <citation type="submission" date="2025-08" db="UniProtKB">
        <authorList>
            <consortium name="Ensembl"/>
        </authorList>
    </citation>
    <scope>IDENTIFICATION</scope>
</reference>
<proteinExistence type="predicted"/>
<dbReference type="InterPro" id="IPR036034">
    <property type="entry name" value="PDZ_sf"/>
</dbReference>
<dbReference type="GO" id="GO:0060088">
    <property type="term" value="P:auditory receptor cell stereocilium organization"/>
    <property type="evidence" value="ECO:0007669"/>
    <property type="project" value="TreeGrafter"/>
</dbReference>
<evidence type="ECO:0000256" key="4">
    <source>
        <dbReference type="SAM" id="MobiDB-lite"/>
    </source>
</evidence>
<dbReference type="AlphaFoldDB" id="A0A4W5RS08"/>
<evidence type="ECO:0000256" key="1">
    <source>
        <dbReference type="ARBA" id="ARBA00004316"/>
    </source>
</evidence>
<dbReference type="SUPFAM" id="SSF50156">
    <property type="entry name" value="PDZ domain-like"/>
    <property type="match status" value="1"/>
</dbReference>
<dbReference type="GO" id="GO:0005929">
    <property type="term" value="C:cilium"/>
    <property type="evidence" value="ECO:0007669"/>
    <property type="project" value="TreeGrafter"/>
</dbReference>
<organism evidence="6 7">
    <name type="scientific">Hucho hucho</name>
    <name type="common">huchen</name>
    <dbReference type="NCBI Taxonomy" id="62062"/>
    <lineage>
        <taxon>Eukaryota</taxon>
        <taxon>Metazoa</taxon>
        <taxon>Chordata</taxon>
        <taxon>Craniata</taxon>
        <taxon>Vertebrata</taxon>
        <taxon>Euteleostomi</taxon>
        <taxon>Actinopterygii</taxon>
        <taxon>Neopterygii</taxon>
        <taxon>Teleostei</taxon>
        <taxon>Protacanthopterygii</taxon>
        <taxon>Salmoniformes</taxon>
        <taxon>Salmonidae</taxon>
        <taxon>Salmoninae</taxon>
        <taxon>Hucho</taxon>
    </lineage>
</organism>
<dbReference type="Proteomes" id="UP000314982">
    <property type="component" value="Unassembled WGS sequence"/>
</dbReference>
<dbReference type="InterPro" id="IPR051844">
    <property type="entry name" value="USH2_Complex_Protein"/>
</dbReference>
<dbReference type="InterPro" id="IPR001478">
    <property type="entry name" value="PDZ"/>
</dbReference>
<dbReference type="PANTHER" id="PTHR23116:SF29">
    <property type="entry name" value="PDZ DOMAIN-CONTAINING PROTEIN 7"/>
    <property type="match status" value="1"/>
</dbReference>
<reference evidence="6" key="3">
    <citation type="submission" date="2025-09" db="UniProtKB">
        <authorList>
            <consortium name="Ensembl"/>
        </authorList>
    </citation>
    <scope>IDENTIFICATION</scope>
</reference>
<accession>A0A4W5RS08</accession>
<feature type="domain" description="PDZ" evidence="5">
    <location>
        <begin position="81"/>
        <end position="157"/>
    </location>
</feature>
<evidence type="ECO:0000259" key="5">
    <source>
        <dbReference type="PROSITE" id="PS50106"/>
    </source>
</evidence>
<sequence length="175" mass="18835">MDTAGGAKWTNGSAVLRGEVGTPPTPPRAPSAGLNPRQGGRGGTGTDREGETSEQIFSRTVAEWSPWKHTTCTSSGHEIATLTIFKMKQSLGVTISGGMENEMIFPRRAASTSDDLKTRYELVSVDGESLQRVTHQHAVFRNKAKDPVVFVKILKPAPAKPVCAPPYGTPNHNHM</sequence>
<evidence type="ECO:0000313" key="7">
    <source>
        <dbReference type="Proteomes" id="UP000314982"/>
    </source>
</evidence>
<dbReference type="GO" id="GO:0007605">
    <property type="term" value="P:sensory perception of sound"/>
    <property type="evidence" value="ECO:0007669"/>
    <property type="project" value="TreeGrafter"/>
</dbReference>
<keyword evidence="7" id="KW-1185">Reference proteome</keyword>
<dbReference type="GO" id="GO:0005886">
    <property type="term" value="C:plasma membrane"/>
    <property type="evidence" value="ECO:0007669"/>
    <property type="project" value="TreeGrafter"/>
</dbReference>
<reference evidence="7" key="1">
    <citation type="submission" date="2018-06" db="EMBL/GenBank/DDBJ databases">
        <title>Genome assembly of Danube salmon.</title>
        <authorList>
            <person name="Macqueen D.J."/>
            <person name="Gundappa M.K."/>
        </authorList>
    </citation>
    <scope>NUCLEOTIDE SEQUENCE [LARGE SCALE GENOMIC DNA]</scope>
</reference>
<dbReference type="GO" id="GO:0002142">
    <property type="term" value="C:stereocilia ankle link complex"/>
    <property type="evidence" value="ECO:0007669"/>
    <property type="project" value="TreeGrafter"/>
</dbReference>
<dbReference type="STRING" id="62062.ENSHHUP00000088860"/>
<protein>
    <recommendedName>
        <fullName evidence="5">PDZ domain-containing protein</fullName>
    </recommendedName>
</protein>
<keyword evidence="3" id="KW-0966">Cell projection</keyword>
<dbReference type="Ensembl" id="ENSHHUT00000091619.1">
    <property type="protein sequence ID" value="ENSHHUP00000088860.1"/>
    <property type="gene ID" value="ENSHHUG00000051331.1"/>
</dbReference>